<dbReference type="InterPro" id="IPR001680">
    <property type="entry name" value="WD40_rpt"/>
</dbReference>
<dbReference type="SUPFAM" id="SSF50998">
    <property type="entry name" value="Quinoprotein alcohol dehydrogenase-like"/>
    <property type="match status" value="1"/>
</dbReference>
<evidence type="ECO:0000313" key="3">
    <source>
        <dbReference type="EMBL" id="OHT00959.1"/>
    </source>
</evidence>
<comment type="caution">
    <text evidence="3">The sequence shown here is derived from an EMBL/GenBank/DDBJ whole genome shotgun (WGS) entry which is preliminary data.</text>
</comment>
<dbReference type="Pfam" id="PF00400">
    <property type="entry name" value="WD40"/>
    <property type="match status" value="1"/>
</dbReference>
<dbReference type="InterPro" id="IPR052779">
    <property type="entry name" value="WDR62"/>
</dbReference>
<dbReference type="Gene3D" id="2.130.10.10">
    <property type="entry name" value="YVTN repeat-like/Quinoprotein amine dehydrogenase"/>
    <property type="match status" value="3"/>
</dbReference>
<proteinExistence type="predicted"/>
<keyword evidence="4" id="KW-1185">Reference proteome</keyword>
<dbReference type="SUPFAM" id="SSF82171">
    <property type="entry name" value="DPP6 N-terminal domain-like"/>
    <property type="match status" value="1"/>
</dbReference>
<dbReference type="InterPro" id="IPR015943">
    <property type="entry name" value="WD40/YVTN_repeat-like_dom_sf"/>
</dbReference>
<sequence>MNDYSLDIIIGQSPITRNKFSSNYKAQACAFPSGGFLSIVTLKDKARHDIILSETTTEISAISFSKSGNHIAVGESGPSSRVFILSFDDDDFNNIPSKIVVNTKEKGFSCIALDSDNGKLITIGCDQSPFLLLWDLKKMQPTIIGHYRLPTIPTHLSIGENIALVSGDKMLKVINLSVDYTGTPSLLSAINANIGNYKTSRFVSVACSSSTCYALTSNGVICSFGAKNITKKITLKIFNTNRGNATSMSIDDKLLAVGTVKGSILGIKRETPLHLFGQFLSAGKSVVAVGVLSRSIVAAYSDGYILFWRRKLNTSPTLSISSPRGPICAISIMPDDKTLFSVGNDGFIRKYLIKTDDSGNKSTQELIGESQLNKFSKNMNNFGGIRCLVKNGDHLYCGDDNGLIYKIDSFNLDKLMEIKDNNESVLCIAAHPTLPLIATGGGDGSIRIYNNASSSKIFLSMTKQLSSGPIHSLVFTQTSLVAASNESVIFCRLPDLSCEVFETYTGSKMFMSLVYVPQAQLVLATCQDMYLYTFCVFKGKVFRRYKLSNSDFPVCVAEHPTGLIYAVAMSDGYMLIVDAMSGDVVLRFQTHAGMITNVIFHKNDLIISSFGGCLMRWKLPFSLHKALENSNINSPPNPEQERLSSDSLVVTNSIFRSIYNSKEPPPCWIFNEISEVSVPQVEEEIEGPAGEDDSHLNQQSFNEDNLNQQRNNEEEDEEDDKVANIFRRSFCKVGSGMKSLLDGMKLLNKKNASKNENIEQSNKDSETKIEGKSGFSEKSQDDSPNKSTRKSIEKLNRKSFEQSNNTHQDKPSEKLNDHQNKNNLNDKSPEELNTKTQADEINELRSRILELMGQSNLYLNMKFTDGREISAQNELKKVVDEFNQVDEEFEAKYKKLSSYASEMMMNAHNMMECVMKSQKMTHDISSLIDTL</sequence>
<gene>
    <name evidence="3" type="ORF">TRFO_32165</name>
</gene>
<dbReference type="PROSITE" id="PS50082">
    <property type="entry name" value="WD_REPEATS_2"/>
    <property type="match status" value="1"/>
</dbReference>
<dbReference type="OrthoDB" id="4096at2759"/>
<feature type="repeat" description="WD" evidence="1">
    <location>
        <begin position="418"/>
        <end position="459"/>
    </location>
</feature>
<feature type="compositionally biased region" description="Basic and acidic residues" evidence="2">
    <location>
        <begin position="761"/>
        <end position="771"/>
    </location>
</feature>
<dbReference type="PANTHER" id="PTHR45589">
    <property type="entry name" value="WD REPEAT DOMAIN 62, ISOFORM G"/>
    <property type="match status" value="1"/>
</dbReference>
<name>A0A1J4JP81_9EUKA</name>
<feature type="region of interest" description="Disordered" evidence="2">
    <location>
        <begin position="680"/>
        <end position="721"/>
    </location>
</feature>
<evidence type="ECO:0000256" key="2">
    <source>
        <dbReference type="SAM" id="MobiDB-lite"/>
    </source>
</evidence>
<organism evidence="3 4">
    <name type="scientific">Tritrichomonas foetus</name>
    <dbReference type="NCBI Taxonomy" id="1144522"/>
    <lineage>
        <taxon>Eukaryota</taxon>
        <taxon>Metamonada</taxon>
        <taxon>Parabasalia</taxon>
        <taxon>Tritrichomonadida</taxon>
        <taxon>Tritrichomonadidae</taxon>
        <taxon>Tritrichomonas</taxon>
    </lineage>
</organism>
<feature type="compositionally biased region" description="Basic and acidic residues" evidence="2">
    <location>
        <begin position="778"/>
        <end position="800"/>
    </location>
</feature>
<keyword evidence="1" id="KW-0853">WD repeat</keyword>
<dbReference type="GeneID" id="94843058"/>
<dbReference type="SMART" id="SM00320">
    <property type="entry name" value="WD40"/>
    <property type="match status" value="5"/>
</dbReference>
<dbReference type="VEuPathDB" id="TrichDB:TRFO_32165"/>
<dbReference type="InterPro" id="IPR011047">
    <property type="entry name" value="Quinoprotein_ADH-like_sf"/>
</dbReference>
<reference evidence="3" key="1">
    <citation type="submission" date="2016-10" db="EMBL/GenBank/DDBJ databases">
        <authorList>
            <person name="Benchimol M."/>
            <person name="Almeida L.G."/>
            <person name="Vasconcelos A.T."/>
            <person name="Perreira-Neves A."/>
            <person name="Rosa I.A."/>
            <person name="Tasca T."/>
            <person name="Bogo M.R."/>
            <person name="de Souza W."/>
        </authorList>
    </citation>
    <scope>NUCLEOTIDE SEQUENCE [LARGE SCALE GENOMIC DNA]</scope>
    <source>
        <strain evidence="3">K</strain>
    </source>
</reference>
<feature type="compositionally biased region" description="Acidic residues" evidence="2">
    <location>
        <begin position="681"/>
        <end position="691"/>
    </location>
</feature>
<dbReference type="RefSeq" id="XP_068354095.1">
    <property type="nucleotide sequence ID" value="XM_068508354.1"/>
</dbReference>
<dbReference type="EMBL" id="MLAK01000929">
    <property type="protein sequence ID" value="OHT00959.1"/>
    <property type="molecule type" value="Genomic_DNA"/>
</dbReference>
<evidence type="ECO:0000256" key="1">
    <source>
        <dbReference type="PROSITE-ProRule" id="PRU00221"/>
    </source>
</evidence>
<accession>A0A1J4JP81</accession>
<dbReference type="PANTHER" id="PTHR45589:SF1">
    <property type="entry name" value="WD REPEAT DOMAIN 62, ISOFORM G"/>
    <property type="match status" value="1"/>
</dbReference>
<dbReference type="Proteomes" id="UP000179807">
    <property type="component" value="Unassembled WGS sequence"/>
</dbReference>
<feature type="region of interest" description="Disordered" evidence="2">
    <location>
        <begin position="752"/>
        <end position="834"/>
    </location>
</feature>
<evidence type="ECO:0000313" key="4">
    <source>
        <dbReference type="Proteomes" id="UP000179807"/>
    </source>
</evidence>
<dbReference type="AlphaFoldDB" id="A0A1J4JP81"/>
<feature type="compositionally biased region" description="Basic and acidic residues" evidence="2">
    <location>
        <begin position="807"/>
        <end position="820"/>
    </location>
</feature>
<protein>
    <submittedName>
        <fullName evidence="3">Uncharacterized protein</fullName>
    </submittedName>
</protein>